<dbReference type="PANTHER" id="PTHR11122:SF13">
    <property type="entry name" value="GLUCOSE-6-PHOSPHATE 1-EPIMERASE"/>
    <property type="match status" value="1"/>
</dbReference>
<feature type="binding site" evidence="7">
    <location>
        <position position="79"/>
    </location>
    <ligand>
        <name>substrate</name>
    </ligand>
</feature>
<evidence type="ECO:0000313" key="9">
    <source>
        <dbReference type="EMBL" id="KAF5095028.1"/>
    </source>
</evidence>
<comment type="function">
    <text evidence="5">Catalyzes the interconversion between the alpha and beta anomers from at least three hexose 6-phosphate sugars (Glc6P, Gal6P, and Man6P).</text>
</comment>
<keyword evidence="10" id="KW-1185">Reference proteome</keyword>
<reference evidence="9" key="3">
    <citation type="submission" date="2020-01" db="EMBL/GenBank/DDBJ databases">
        <authorList>
            <person name="Perkins V."/>
            <person name="Lessard M.-H."/>
            <person name="Dugat-Bony E."/>
            <person name="Frenette M."/>
            <person name="Labrie S."/>
        </authorList>
    </citation>
    <scope>NUCLEOTIDE SEQUENCE</scope>
    <source>
        <strain evidence="9">LMA-70</strain>
    </source>
</reference>
<dbReference type="InterPro" id="IPR014718">
    <property type="entry name" value="GH-type_carb-bd"/>
</dbReference>
<keyword evidence="4 5" id="KW-0413">Isomerase</keyword>
<dbReference type="GO" id="GO:0005975">
    <property type="term" value="P:carbohydrate metabolic process"/>
    <property type="evidence" value="ECO:0007669"/>
    <property type="project" value="InterPro"/>
</dbReference>
<comment type="caution">
    <text evidence="8">The sequence shown here is derived from an EMBL/GenBank/DDBJ whole genome shotgun (WGS) entry which is preliminary data.</text>
</comment>
<dbReference type="InterPro" id="IPR025532">
    <property type="entry name" value="G6P_1-epimerase"/>
</dbReference>
<dbReference type="InterPro" id="IPR008183">
    <property type="entry name" value="Aldose_1/G6P_1-epimerase"/>
</dbReference>
<evidence type="ECO:0000256" key="4">
    <source>
        <dbReference type="ARBA" id="ARBA00023235"/>
    </source>
</evidence>
<dbReference type="Proteomes" id="UP000750522">
    <property type="component" value="Unassembled WGS sequence"/>
</dbReference>
<feature type="binding site" evidence="7">
    <location>
        <position position="84"/>
    </location>
    <ligand>
        <name>substrate</name>
    </ligand>
</feature>
<name>A0A0J9YHN5_GEOCN</name>
<reference evidence="9" key="2">
    <citation type="journal article" date="2020" name="Front. Microbiol.">
        <title>Phenotypic and Genetic Characterization of the Cheese Ripening Yeast Geotrichum candidum.</title>
        <authorList>
            <person name="Perkins V."/>
            <person name="Vignola S."/>
            <person name="Lessard M.H."/>
            <person name="Plante P.L."/>
            <person name="Corbeil J."/>
            <person name="Dugat-Bony E."/>
            <person name="Frenette M."/>
            <person name="Labrie S."/>
        </authorList>
    </citation>
    <scope>NUCLEOTIDE SEQUENCE</scope>
    <source>
        <strain evidence="9">LMA-70</strain>
    </source>
</reference>
<dbReference type="CDD" id="cd09020">
    <property type="entry name" value="D-hex-6-P-epi_like"/>
    <property type="match status" value="1"/>
</dbReference>
<evidence type="ECO:0000313" key="10">
    <source>
        <dbReference type="Proteomes" id="UP000242525"/>
    </source>
</evidence>
<evidence type="ECO:0000256" key="7">
    <source>
        <dbReference type="PIRSR" id="PIRSR016020-2"/>
    </source>
</evidence>
<accession>A0A0J9YHN5</accession>
<dbReference type="InterPro" id="IPR011013">
    <property type="entry name" value="Gal_mutarotase_sf_dom"/>
</dbReference>
<feature type="binding site" evidence="7">
    <location>
        <position position="55"/>
    </location>
    <ligand>
        <name>substrate</name>
    </ligand>
</feature>
<comment type="similarity">
    <text evidence="2 5">Belongs to the glucose-6-phosphate 1-epimerase family.</text>
</comment>
<evidence type="ECO:0000256" key="3">
    <source>
        <dbReference type="ARBA" id="ARBA00012083"/>
    </source>
</evidence>
<feature type="active site" evidence="6">
    <location>
        <position position="279"/>
    </location>
</feature>
<dbReference type="STRING" id="1173061.A0A0J9YHN5"/>
<evidence type="ECO:0000256" key="5">
    <source>
        <dbReference type="PIRNR" id="PIRNR016020"/>
    </source>
</evidence>
<dbReference type="PANTHER" id="PTHR11122">
    <property type="entry name" value="APOSPORY-ASSOCIATED PROTEIN C-RELATED"/>
    <property type="match status" value="1"/>
</dbReference>
<dbReference type="SUPFAM" id="SSF74650">
    <property type="entry name" value="Galactose mutarotase-like"/>
    <property type="match status" value="1"/>
</dbReference>
<dbReference type="Proteomes" id="UP000242525">
    <property type="component" value="Unassembled WGS sequence"/>
</dbReference>
<dbReference type="PIRSF" id="PIRSF016020">
    <property type="entry name" value="PHexose_mutarotase"/>
    <property type="match status" value="1"/>
</dbReference>
<evidence type="ECO:0000256" key="2">
    <source>
        <dbReference type="ARBA" id="ARBA00005866"/>
    </source>
</evidence>
<protein>
    <recommendedName>
        <fullName evidence="3 5">Glucose-6-phosphate 1-epimerase</fullName>
        <ecNumber evidence="3 5">5.1.3.15</ecNumber>
    </recommendedName>
</protein>
<feature type="active site" evidence="6">
    <location>
        <position position="162"/>
    </location>
</feature>
<dbReference type="EC" id="5.1.3.15" evidence="3 5"/>
<dbReference type="GO" id="GO:0047938">
    <property type="term" value="F:glucose-6-phosphate 1-epimerase activity"/>
    <property type="evidence" value="ECO:0007669"/>
    <property type="project" value="UniProtKB-UniRule"/>
</dbReference>
<sequence length="307" mass="33700">MAIDQTDDGKVILSNSTSAVTILLHGATILSWTHKGQELLWLSENAILDGTKAVRGGIPLVFPVFGPAPKGSEFDGLPQHGFARLSEWEFLGQVDDNTIQFGLGPENILDETLKAAADGWSKDFTVILTVELTDDYLKTGVTVENTEKGESAKAWRFNWLFHSYFRVQNVEAIQVRGLQGSKLVEDKVALAAATDRAATAAQYPLAATDEAITIHSEVDRVYGSAEQAISLTTTEGKPLVSIEKENLSDVVVWNPWTEKAEGLKDFTPKTGFKQMVCIELGHVADFQTLQPGEKWNASQKIFHNIKL</sequence>
<evidence type="ECO:0000256" key="6">
    <source>
        <dbReference type="PIRSR" id="PIRSR016020-1"/>
    </source>
</evidence>
<dbReference type="EMBL" id="CCBN010000001">
    <property type="protein sequence ID" value="CDO51488.1"/>
    <property type="molecule type" value="Genomic_DNA"/>
</dbReference>
<evidence type="ECO:0000313" key="8">
    <source>
        <dbReference type="EMBL" id="CDO51488.1"/>
    </source>
</evidence>
<evidence type="ECO:0000256" key="1">
    <source>
        <dbReference type="ARBA" id="ARBA00001096"/>
    </source>
</evidence>
<dbReference type="Pfam" id="PF01263">
    <property type="entry name" value="Aldose_epim"/>
    <property type="match status" value="1"/>
</dbReference>
<dbReference type="GO" id="GO:0005737">
    <property type="term" value="C:cytoplasm"/>
    <property type="evidence" value="ECO:0007669"/>
    <property type="project" value="TreeGrafter"/>
</dbReference>
<dbReference type="Gene3D" id="2.70.98.10">
    <property type="match status" value="1"/>
</dbReference>
<proteinExistence type="inferred from homology"/>
<dbReference type="GO" id="GO:0030246">
    <property type="term" value="F:carbohydrate binding"/>
    <property type="evidence" value="ECO:0007669"/>
    <property type="project" value="UniProtKB-UniRule"/>
</dbReference>
<comment type="catalytic activity">
    <reaction evidence="1">
        <text>alpha-D-glucose 6-phosphate = beta-D-glucose 6-phosphate</text>
        <dbReference type="Rhea" id="RHEA:16249"/>
        <dbReference type="ChEBI" id="CHEBI:58225"/>
        <dbReference type="ChEBI" id="CHEBI:58247"/>
        <dbReference type="EC" id="5.1.3.15"/>
    </reaction>
</comment>
<reference evidence="8 10" key="1">
    <citation type="submission" date="2014-03" db="EMBL/GenBank/DDBJ databases">
        <authorList>
            <person name="Casaregola S."/>
        </authorList>
    </citation>
    <scope>NUCLEOTIDE SEQUENCE [LARGE SCALE GENOMIC DNA]</scope>
    <source>
        <strain evidence="8 10">CLIB 918</strain>
    </source>
</reference>
<dbReference type="EMBL" id="QQZK01000161">
    <property type="protein sequence ID" value="KAF5095028.1"/>
    <property type="molecule type" value="Genomic_DNA"/>
</dbReference>
<gene>
    <name evidence="8" type="ORF">BN980_GECA01s06995g</name>
    <name evidence="9" type="ORF">DV451_004825</name>
</gene>
<organism evidence="8 10">
    <name type="scientific">Geotrichum candidum</name>
    <name type="common">Oospora lactis</name>
    <name type="synonym">Dipodascus geotrichum</name>
    <dbReference type="NCBI Taxonomy" id="1173061"/>
    <lineage>
        <taxon>Eukaryota</taxon>
        <taxon>Fungi</taxon>
        <taxon>Dikarya</taxon>
        <taxon>Ascomycota</taxon>
        <taxon>Saccharomycotina</taxon>
        <taxon>Dipodascomycetes</taxon>
        <taxon>Dipodascales</taxon>
        <taxon>Dipodascaceae</taxon>
        <taxon>Geotrichum</taxon>
    </lineage>
</organism>
<dbReference type="OrthoDB" id="1659429at2759"/>
<dbReference type="AlphaFoldDB" id="A0A0J9YHN5"/>